<evidence type="ECO:0000313" key="2">
    <source>
        <dbReference type="Proteomes" id="UP000007798"/>
    </source>
</evidence>
<keyword evidence="2" id="KW-1185">Reference proteome</keyword>
<dbReference type="InParanoid" id="A0A0Q9X2E4"/>
<dbReference type="EMBL" id="CH964218">
    <property type="protein sequence ID" value="KRF99281.1"/>
    <property type="molecule type" value="Genomic_DNA"/>
</dbReference>
<gene>
    <name evidence="1" type="primary">Dwil\GK27971</name>
    <name evidence="1" type="ORF">Dwil_GK27971</name>
</gene>
<name>A0A0Q9X2E4_DROWI</name>
<dbReference type="AlphaFoldDB" id="A0A0Q9X2E4"/>
<reference evidence="1 2" key="1">
    <citation type="journal article" date="2007" name="Nature">
        <title>Evolution of genes and genomes on the Drosophila phylogeny.</title>
        <authorList>
            <consortium name="Drosophila 12 Genomes Consortium"/>
            <person name="Clark A.G."/>
            <person name="Eisen M.B."/>
            <person name="Smith D.R."/>
            <person name="Bergman C.M."/>
            <person name="Oliver B."/>
            <person name="Markow T.A."/>
            <person name="Kaufman T.C."/>
            <person name="Kellis M."/>
            <person name="Gelbart W."/>
            <person name="Iyer V.N."/>
            <person name="Pollard D.A."/>
            <person name="Sackton T.B."/>
            <person name="Larracuente A.M."/>
            <person name="Singh N.D."/>
            <person name="Abad J.P."/>
            <person name="Abt D.N."/>
            <person name="Adryan B."/>
            <person name="Aguade M."/>
            <person name="Akashi H."/>
            <person name="Anderson W.W."/>
            <person name="Aquadro C.F."/>
            <person name="Ardell D.H."/>
            <person name="Arguello R."/>
            <person name="Artieri C.G."/>
            <person name="Barbash D.A."/>
            <person name="Barker D."/>
            <person name="Barsanti P."/>
            <person name="Batterham P."/>
            <person name="Batzoglou S."/>
            <person name="Begun D."/>
            <person name="Bhutkar A."/>
            <person name="Blanco E."/>
            <person name="Bosak S.A."/>
            <person name="Bradley R.K."/>
            <person name="Brand A.D."/>
            <person name="Brent M.R."/>
            <person name="Brooks A.N."/>
            <person name="Brown R.H."/>
            <person name="Butlin R.K."/>
            <person name="Caggese C."/>
            <person name="Calvi B.R."/>
            <person name="Bernardo de Carvalho A."/>
            <person name="Caspi A."/>
            <person name="Castrezana S."/>
            <person name="Celniker S.E."/>
            <person name="Chang J.L."/>
            <person name="Chapple C."/>
            <person name="Chatterji S."/>
            <person name="Chinwalla A."/>
            <person name="Civetta A."/>
            <person name="Clifton S.W."/>
            <person name="Comeron J.M."/>
            <person name="Costello J.C."/>
            <person name="Coyne J.A."/>
            <person name="Daub J."/>
            <person name="David R.G."/>
            <person name="Delcher A.L."/>
            <person name="Delehaunty K."/>
            <person name="Do C.B."/>
            <person name="Ebling H."/>
            <person name="Edwards K."/>
            <person name="Eickbush T."/>
            <person name="Evans J.D."/>
            <person name="Filipski A."/>
            <person name="Findeiss S."/>
            <person name="Freyhult E."/>
            <person name="Fulton L."/>
            <person name="Fulton R."/>
            <person name="Garcia A.C."/>
            <person name="Gardiner A."/>
            <person name="Garfield D.A."/>
            <person name="Garvin B.E."/>
            <person name="Gibson G."/>
            <person name="Gilbert D."/>
            <person name="Gnerre S."/>
            <person name="Godfrey J."/>
            <person name="Good R."/>
            <person name="Gotea V."/>
            <person name="Gravely B."/>
            <person name="Greenberg A.J."/>
            <person name="Griffiths-Jones S."/>
            <person name="Gross S."/>
            <person name="Guigo R."/>
            <person name="Gustafson E.A."/>
            <person name="Haerty W."/>
            <person name="Hahn M.W."/>
            <person name="Halligan D.L."/>
            <person name="Halpern A.L."/>
            <person name="Halter G.M."/>
            <person name="Han M.V."/>
            <person name="Heger A."/>
            <person name="Hillier L."/>
            <person name="Hinrichs A.S."/>
            <person name="Holmes I."/>
            <person name="Hoskins R.A."/>
            <person name="Hubisz M.J."/>
            <person name="Hultmark D."/>
            <person name="Huntley M.A."/>
            <person name="Jaffe D.B."/>
            <person name="Jagadeeshan S."/>
            <person name="Jeck W.R."/>
            <person name="Johnson J."/>
            <person name="Jones C.D."/>
            <person name="Jordan W.C."/>
            <person name="Karpen G.H."/>
            <person name="Kataoka E."/>
            <person name="Keightley P.D."/>
            <person name="Kheradpour P."/>
            <person name="Kirkness E.F."/>
            <person name="Koerich L.B."/>
            <person name="Kristiansen K."/>
            <person name="Kudrna D."/>
            <person name="Kulathinal R.J."/>
            <person name="Kumar S."/>
            <person name="Kwok R."/>
            <person name="Lander E."/>
            <person name="Langley C.H."/>
            <person name="Lapoint R."/>
            <person name="Lazzaro B.P."/>
            <person name="Lee S.J."/>
            <person name="Levesque L."/>
            <person name="Li R."/>
            <person name="Lin C.F."/>
            <person name="Lin M.F."/>
            <person name="Lindblad-Toh K."/>
            <person name="Llopart A."/>
            <person name="Long M."/>
            <person name="Low L."/>
            <person name="Lozovsky E."/>
            <person name="Lu J."/>
            <person name="Luo M."/>
            <person name="Machado C.A."/>
            <person name="Makalowski W."/>
            <person name="Marzo M."/>
            <person name="Matsuda M."/>
            <person name="Matzkin L."/>
            <person name="McAllister B."/>
            <person name="McBride C.S."/>
            <person name="McKernan B."/>
            <person name="McKernan K."/>
            <person name="Mendez-Lago M."/>
            <person name="Minx P."/>
            <person name="Mollenhauer M.U."/>
            <person name="Montooth K."/>
            <person name="Mount S.M."/>
            <person name="Mu X."/>
            <person name="Myers E."/>
            <person name="Negre B."/>
            <person name="Newfeld S."/>
            <person name="Nielsen R."/>
            <person name="Noor M.A."/>
            <person name="O'Grady P."/>
            <person name="Pachter L."/>
            <person name="Papaceit M."/>
            <person name="Parisi M.J."/>
            <person name="Parisi M."/>
            <person name="Parts L."/>
            <person name="Pedersen J.S."/>
            <person name="Pesole G."/>
            <person name="Phillippy A.M."/>
            <person name="Ponting C.P."/>
            <person name="Pop M."/>
            <person name="Porcelli D."/>
            <person name="Powell J.R."/>
            <person name="Prohaska S."/>
            <person name="Pruitt K."/>
            <person name="Puig M."/>
            <person name="Quesneville H."/>
            <person name="Ram K.R."/>
            <person name="Rand D."/>
            <person name="Rasmussen M.D."/>
            <person name="Reed L.K."/>
            <person name="Reenan R."/>
            <person name="Reily A."/>
            <person name="Remington K.A."/>
            <person name="Rieger T.T."/>
            <person name="Ritchie M.G."/>
            <person name="Robin C."/>
            <person name="Rogers Y.H."/>
            <person name="Rohde C."/>
            <person name="Rozas J."/>
            <person name="Rubenfield M.J."/>
            <person name="Ruiz A."/>
            <person name="Russo S."/>
            <person name="Salzberg S.L."/>
            <person name="Sanchez-Gracia A."/>
            <person name="Saranga D.J."/>
            <person name="Sato H."/>
            <person name="Schaeffer S.W."/>
            <person name="Schatz M.C."/>
            <person name="Schlenke T."/>
            <person name="Schwartz R."/>
            <person name="Segarra C."/>
            <person name="Singh R.S."/>
            <person name="Sirot L."/>
            <person name="Sirota M."/>
            <person name="Sisneros N.B."/>
            <person name="Smith C.D."/>
            <person name="Smith T.F."/>
            <person name="Spieth J."/>
            <person name="Stage D.E."/>
            <person name="Stark A."/>
            <person name="Stephan W."/>
            <person name="Strausberg R.L."/>
            <person name="Strempel S."/>
            <person name="Sturgill D."/>
            <person name="Sutton G."/>
            <person name="Sutton G.G."/>
            <person name="Tao W."/>
            <person name="Teichmann S."/>
            <person name="Tobari Y.N."/>
            <person name="Tomimura Y."/>
            <person name="Tsolas J.M."/>
            <person name="Valente V.L."/>
            <person name="Venter E."/>
            <person name="Venter J.C."/>
            <person name="Vicario S."/>
            <person name="Vieira F.G."/>
            <person name="Vilella A.J."/>
            <person name="Villasante A."/>
            <person name="Walenz B."/>
            <person name="Wang J."/>
            <person name="Wasserman M."/>
            <person name="Watts T."/>
            <person name="Wilson D."/>
            <person name="Wilson R.K."/>
            <person name="Wing R.A."/>
            <person name="Wolfner M.F."/>
            <person name="Wong A."/>
            <person name="Wong G.K."/>
            <person name="Wu C.I."/>
            <person name="Wu G."/>
            <person name="Yamamoto D."/>
            <person name="Yang H.P."/>
            <person name="Yang S.P."/>
            <person name="Yorke J.A."/>
            <person name="Yoshida K."/>
            <person name="Zdobnov E."/>
            <person name="Zhang P."/>
            <person name="Zhang Y."/>
            <person name="Zimin A.V."/>
            <person name="Baldwin J."/>
            <person name="Abdouelleil A."/>
            <person name="Abdulkadir J."/>
            <person name="Abebe A."/>
            <person name="Abera B."/>
            <person name="Abreu J."/>
            <person name="Acer S.C."/>
            <person name="Aftuck L."/>
            <person name="Alexander A."/>
            <person name="An P."/>
            <person name="Anderson E."/>
            <person name="Anderson S."/>
            <person name="Arachi H."/>
            <person name="Azer M."/>
            <person name="Bachantsang P."/>
            <person name="Barry A."/>
            <person name="Bayul T."/>
            <person name="Berlin A."/>
            <person name="Bessette D."/>
            <person name="Bloom T."/>
            <person name="Blye J."/>
            <person name="Boguslavskiy L."/>
            <person name="Bonnet C."/>
            <person name="Boukhgalter B."/>
            <person name="Bourzgui I."/>
            <person name="Brown A."/>
            <person name="Cahill P."/>
            <person name="Channer S."/>
            <person name="Cheshatsang Y."/>
            <person name="Chuda L."/>
            <person name="Citroen M."/>
            <person name="Collymore A."/>
            <person name="Cooke P."/>
            <person name="Costello M."/>
            <person name="D'Aco K."/>
            <person name="Daza R."/>
            <person name="De Haan G."/>
            <person name="DeGray S."/>
            <person name="DeMaso C."/>
            <person name="Dhargay N."/>
            <person name="Dooley K."/>
            <person name="Dooley E."/>
            <person name="Doricent M."/>
            <person name="Dorje P."/>
            <person name="Dorjee K."/>
            <person name="Dupes A."/>
            <person name="Elong R."/>
            <person name="Falk J."/>
            <person name="Farina A."/>
            <person name="Faro S."/>
            <person name="Ferguson D."/>
            <person name="Fisher S."/>
            <person name="Foley C.D."/>
            <person name="Franke A."/>
            <person name="Friedrich D."/>
            <person name="Gadbois L."/>
            <person name="Gearin G."/>
            <person name="Gearin C.R."/>
            <person name="Giannoukos G."/>
            <person name="Goode T."/>
            <person name="Graham J."/>
            <person name="Grandbois E."/>
            <person name="Grewal S."/>
            <person name="Gyaltsen K."/>
            <person name="Hafez N."/>
            <person name="Hagos B."/>
            <person name="Hall J."/>
            <person name="Henson C."/>
            <person name="Hollinger A."/>
            <person name="Honan T."/>
            <person name="Huard M.D."/>
            <person name="Hughes L."/>
            <person name="Hurhula B."/>
            <person name="Husby M.E."/>
            <person name="Kamat A."/>
            <person name="Kanga B."/>
            <person name="Kashin S."/>
            <person name="Khazanovich D."/>
            <person name="Kisner P."/>
            <person name="Lance K."/>
            <person name="Lara M."/>
            <person name="Lee W."/>
            <person name="Lennon N."/>
            <person name="Letendre F."/>
            <person name="LeVine R."/>
            <person name="Lipovsky A."/>
            <person name="Liu X."/>
            <person name="Liu J."/>
            <person name="Liu S."/>
            <person name="Lokyitsang T."/>
            <person name="Lokyitsang Y."/>
            <person name="Lubonja R."/>
            <person name="Lui A."/>
            <person name="MacDonald P."/>
            <person name="Magnisalis V."/>
            <person name="Maru K."/>
            <person name="Matthews C."/>
            <person name="McCusker W."/>
            <person name="McDonough S."/>
            <person name="Mehta T."/>
            <person name="Meldrim J."/>
            <person name="Meneus L."/>
            <person name="Mihai O."/>
            <person name="Mihalev A."/>
            <person name="Mihova T."/>
            <person name="Mittelman R."/>
            <person name="Mlenga V."/>
            <person name="Montmayeur A."/>
            <person name="Mulrain L."/>
            <person name="Navidi A."/>
            <person name="Naylor J."/>
            <person name="Negash T."/>
            <person name="Nguyen T."/>
            <person name="Nguyen N."/>
            <person name="Nicol R."/>
            <person name="Norbu C."/>
            <person name="Norbu N."/>
            <person name="Novod N."/>
            <person name="O'Neill B."/>
            <person name="Osman S."/>
            <person name="Markiewicz E."/>
            <person name="Oyono O.L."/>
            <person name="Patti C."/>
            <person name="Phunkhang P."/>
            <person name="Pierre F."/>
            <person name="Priest M."/>
            <person name="Raghuraman S."/>
            <person name="Rege F."/>
            <person name="Reyes R."/>
            <person name="Rise C."/>
            <person name="Rogov P."/>
            <person name="Ross K."/>
            <person name="Ryan E."/>
            <person name="Settipalli S."/>
            <person name="Shea T."/>
            <person name="Sherpa N."/>
            <person name="Shi L."/>
            <person name="Shih D."/>
            <person name="Sparrow T."/>
            <person name="Spaulding J."/>
            <person name="Stalker J."/>
            <person name="Stange-Thomann N."/>
            <person name="Stavropoulos S."/>
            <person name="Stone C."/>
            <person name="Strader C."/>
            <person name="Tesfaye S."/>
            <person name="Thomson T."/>
            <person name="Thoulutsang Y."/>
            <person name="Thoulutsang D."/>
            <person name="Topham K."/>
            <person name="Topping I."/>
            <person name="Tsamla T."/>
            <person name="Vassiliev H."/>
            <person name="Vo A."/>
            <person name="Wangchuk T."/>
            <person name="Wangdi T."/>
            <person name="Weiand M."/>
            <person name="Wilkinson J."/>
            <person name="Wilson A."/>
            <person name="Yadav S."/>
            <person name="Young G."/>
            <person name="Yu Q."/>
            <person name="Zembek L."/>
            <person name="Zhong D."/>
            <person name="Zimmer A."/>
            <person name="Zwirko Z."/>
            <person name="Jaffe D.B."/>
            <person name="Alvarez P."/>
            <person name="Brockman W."/>
            <person name="Butler J."/>
            <person name="Chin C."/>
            <person name="Gnerre S."/>
            <person name="Grabherr M."/>
            <person name="Kleber M."/>
            <person name="Mauceli E."/>
            <person name="MacCallum I."/>
        </authorList>
    </citation>
    <scope>NUCLEOTIDE SEQUENCE [LARGE SCALE GENOMIC DNA]</scope>
    <source>
        <strain evidence="2">Tucson 14030-0811.24</strain>
    </source>
</reference>
<organism evidence="1 2">
    <name type="scientific">Drosophila willistoni</name>
    <name type="common">Fruit fly</name>
    <dbReference type="NCBI Taxonomy" id="7260"/>
    <lineage>
        <taxon>Eukaryota</taxon>
        <taxon>Metazoa</taxon>
        <taxon>Ecdysozoa</taxon>
        <taxon>Arthropoda</taxon>
        <taxon>Hexapoda</taxon>
        <taxon>Insecta</taxon>
        <taxon>Pterygota</taxon>
        <taxon>Neoptera</taxon>
        <taxon>Endopterygota</taxon>
        <taxon>Diptera</taxon>
        <taxon>Brachycera</taxon>
        <taxon>Muscomorpha</taxon>
        <taxon>Ephydroidea</taxon>
        <taxon>Drosophilidae</taxon>
        <taxon>Drosophila</taxon>
        <taxon>Sophophora</taxon>
    </lineage>
</organism>
<protein>
    <submittedName>
        <fullName evidence="1">Uncharacterized protein</fullName>
    </submittedName>
</protein>
<dbReference type="Proteomes" id="UP000007798">
    <property type="component" value="Unassembled WGS sequence"/>
</dbReference>
<sequence length="78" mass="9087">MFRFAALNNPAERIEYDSAIRDVEMAKEAQVNMLRVPLRSLRTGIESNRLTNVVGRDDLFFIHLQKWTLIYLNHTPIG</sequence>
<evidence type="ECO:0000313" key="1">
    <source>
        <dbReference type="EMBL" id="KRF99281.1"/>
    </source>
</evidence>
<proteinExistence type="predicted"/>
<accession>A0A0Q9X2E4</accession>